<keyword evidence="9 13" id="KW-0443">Lipid metabolism</keyword>
<evidence type="ECO:0000259" key="14">
    <source>
        <dbReference type="Pfam" id="PF01648"/>
    </source>
</evidence>
<dbReference type="KEGG" id="txa:HQN79_05175"/>
<comment type="cofactor">
    <cofactor evidence="1 13">
        <name>Mg(2+)</name>
        <dbReference type="ChEBI" id="CHEBI:18420"/>
    </cofactor>
</comment>
<evidence type="ECO:0000256" key="7">
    <source>
        <dbReference type="ARBA" id="ARBA00022832"/>
    </source>
</evidence>
<evidence type="ECO:0000256" key="1">
    <source>
        <dbReference type="ARBA" id="ARBA00001946"/>
    </source>
</evidence>
<keyword evidence="3 13" id="KW-0963">Cytoplasm</keyword>
<evidence type="ECO:0000256" key="5">
    <source>
        <dbReference type="ARBA" id="ARBA00022679"/>
    </source>
</evidence>
<evidence type="ECO:0000313" key="16">
    <source>
        <dbReference type="Proteomes" id="UP000504724"/>
    </source>
</evidence>
<dbReference type="GO" id="GO:0000287">
    <property type="term" value="F:magnesium ion binding"/>
    <property type="evidence" value="ECO:0007669"/>
    <property type="project" value="UniProtKB-UniRule"/>
</dbReference>
<evidence type="ECO:0000256" key="4">
    <source>
        <dbReference type="ARBA" id="ARBA00022516"/>
    </source>
</evidence>
<feature type="domain" description="4'-phosphopantetheinyl transferase" evidence="14">
    <location>
        <begin position="4"/>
        <end position="114"/>
    </location>
</feature>
<accession>A0A7D4T0T0</accession>
<gene>
    <name evidence="13" type="primary">acpS</name>
    <name evidence="15" type="ORF">HQN79_05175</name>
</gene>
<dbReference type="GO" id="GO:0005829">
    <property type="term" value="C:cytosol"/>
    <property type="evidence" value="ECO:0007669"/>
    <property type="project" value="TreeGrafter"/>
</dbReference>
<keyword evidence="4 13" id="KW-0444">Lipid biosynthesis</keyword>
<feature type="binding site" evidence="13">
    <location>
        <position position="57"/>
    </location>
    <ligand>
        <name>Mg(2+)</name>
        <dbReference type="ChEBI" id="CHEBI:18420"/>
    </ligand>
</feature>
<evidence type="ECO:0000256" key="9">
    <source>
        <dbReference type="ARBA" id="ARBA00023098"/>
    </source>
</evidence>
<keyword evidence="8 13" id="KW-0460">Magnesium</keyword>
<dbReference type="HAMAP" id="MF_00101">
    <property type="entry name" value="AcpS"/>
    <property type="match status" value="1"/>
</dbReference>
<dbReference type="RefSeq" id="WP_173284729.1">
    <property type="nucleotide sequence ID" value="NZ_CP054020.1"/>
</dbReference>
<dbReference type="PANTHER" id="PTHR12215">
    <property type="entry name" value="PHOSPHOPANTETHEINE TRANSFERASE"/>
    <property type="match status" value="1"/>
</dbReference>
<comment type="function">
    <text evidence="12">Transfers the 4'-phosphopantetheine moiety from coenzyme A to the 'Ser-36' of acyl-carrier-protein.</text>
</comment>
<dbReference type="SUPFAM" id="SSF56214">
    <property type="entry name" value="4'-phosphopantetheinyl transferase"/>
    <property type="match status" value="1"/>
</dbReference>
<comment type="similarity">
    <text evidence="2">Belongs to the P-Pant transferase superfamily. Gsp/Sfp/HetI/AcpT family.</text>
</comment>
<dbReference type="PANTHER" id="PTHR12215:SF15">
    <property type="entry name" value="4'-PHOSPHOPANTETHEINYL TRANSFERASE SUPERFAMILY-RELATED"/>
    <property type="match status" value="1"/>
</dbReference>
<dbReference type="Pfam" id="PF01648">
    <property type="entry name" value="ACPS"/>
    <property type="match status" value="1"/>
</dbReference>
<organism evidence="15 16">
    <name type="scientific">Thiomicrorhabdus xiamenensis</name>
    <dbReference type="NCBI Taxonomy" id="2739063"/>
    <lineage>
        <taxon>Bacteria</taxon>
        <taxon>Pseudomonadati</taxon>
        <taxon>Pseudomonadota</taxon>
        <taxon>Gammaproteobacteria</taxon>
        <taxon>Thiotrichales</taxon>
        <taxon>Piscirickettsiaceae</taxon>
        <taxon>Thiomicrorhabdus</taxon>
    </lineage>
</organism>
<dbReference type="GO" id="GO:0008897">
    <property type="term" value="F:holo-[acyl-carrier-protein] synthase activity"/>
    <property type="evidence" value="ECO:0007669"/>
    <property type="project" value="UniProtKB-UniRule"/>
</dbReference>
<sequence length="128" mass="14178">MIVGVGTDIVENVRIAQLFQKQGERFARRLLSDDEWQSFSASQFPESFLAKRWALKEAVAKALGTGIAQGVTFEQMTIAHHPGGQPYLILTSAAQERAQQIQADNWQISVSDEKHYCVAFVVAQSLGL</sequence>
<comment type="catalytic activity">
    <reaction evidence="11 13">
        <text>apo-[ACP] + CoA = holo-[ACP] + adenosine 3',5'-bisphosphate + H(+)</text>
        <dbReference type="Rhea" id="RHEA:12068"/>
        <dbReference type="Rhea" id="RHEA-COMP:9685"/>
        <dbReference type="Rhea" id="RHEA-COMP:9690"/>
        <dbReference type="ChEBI" id="CHEBI:15378"/>
        <dbReference type="ChEBI" id="CHEBI:29999"/>
        <dbReference type="ChEBI" id="CHEBI:57287"/>
        <dbReference type="ChEBI" id="CHEBI:58343"/>
        <dbReference type="ChEBI" id="CHEBI:64479"/>
        <dbReference type="EC" id="2.7.8.7"/>
    </reaction>
</comment>
<proteinExistence type="inferred from homology"/>
<keyword evidence="16" id="KW-1185">Reference proteome</keyword>
<evidence type="ECO:0000256" key="6">
    <source>
        <dbReference type="ARBA" id="ARBA00022723"/>
    </source>
</evidence>
<dbReference type="InterPro" id="IPR050559">
    <property type="entry name" value="P-Pant_transferase_sf"/>
</dbReference>
<dbReference type="EMBL" id="CP054020">
    <property type="protein sequence ID" value="QKI89005.1"/>
    <property type="molecule type" value="Genomic_DNA"/>
</dbReference>
<comment type="subcellular location">
    <subcellularLocation>
        <location evidence="13">Cytoplasm</location>
    </subcellularLocation>
</comment>
<dbReference type="GO" id="GO:0019878">
    <property type="term" value="P:lysine biosynthetic process via aminoadipic acid"/>
    <property type="evidence" value="ECO:0007669"/>
    <property type="project" value="TreeGrafter"/>
</dbReference>
<name>A0A7D4T0T0_9GAMM</name>
<dbReference type="InterPro" id="IPR008278">
    <property type="entry name" value="4-PPantetheinyl_Trfase_dom"/>
</dbReference>
<evidence type="ECO:0000256" key="13">
    <source>
        <dbReference type="HAMAP-Rule" id="MF_00101"/>
    </source>
</evidence>
<dbReference type="Proteomes" id="UP000504724">
    <property type="component" value="Chromosome"/>
</dbReference>
<evidence type="ECO:0000256" key="12">
    <source>
        <dbReference type="ARBA" id="ARBA00054726"/>
    </source>
</evidence>
<evidence type="ECO:0000256" key="11">
    <source>
        <dbReference type="ARBA" id="ARBA00050875"/>
    </source>
</evidence>
<dbReference type="GO" id="GO:0006633">
    <property type="term" value="P:fatty acid biosynthetic process"/>
    <property type="evidence" value="ECO:0007669"/>
    <property type="project" value="UniProtKB-UniRule"/>
</dbReference>
<evidence type="ECO:0000256" key="2">
    <source>
        <dbReference type="ARBA" id="ARBA00010990"/>
    </source>
</evidence>
<feature type="binding site" evidence="13">
    <location>
        <position position="8"/>
    </location>
    <ligand>
        <name>Mg(2+)</name>
        <dbReference type="ChEBI" id="CHEBI:18420"/>
    </ligand>
</feature>
<evidence type="ECO:0000256" key="3">
    <source>
        <dbReference type="ARBA" id="ARBA00022490"/>
    </source>
</evidence>
<dbReference type="EC" id="2.7.8.7" evidence="13"/>
<keyword evidence="10 13" id="KW-0275">Fatty acid biosynthesis</keyword>
<dbReference type="Gene3D" id="3.90.470.20">
    <property type="entry name" value="4'-phosphopantetheinyl transferase domain"/>
    <property type="match status" value="1"/>
</dbReference>
<dbReference type="NCBIfam" id="TIGR00556">
    <property type="entry name" value="pantethn_trn"/>
    <property type="match status" value="1"/>
</dbReference>
<dbReference type="InterPro" id="IPR004568">
    <property type="entry name" value="Ppantetheine-prot_Trfase_dom"/>
</dbReference>
<dbReference type="FunFam" id="3.90.470.20:FF:000001">
    <property type="entry name" value="Holo-[acyl-carrier-protein] synthase"/>
    <property type="match status" value="1"/>
</dbReference>
<dbReference type="NCBIfam" id="TIGR00516">
    <property type="entry name" value="acpS"/>
    <property type="match status" value="1"/>
</dbReference>
<protein>
    <recommendedName>
        <fullName evidence="13">Holo-[acyl-carrier-protein] synthase</fullName>
        <shortName evidence="13">Holo-ACP synthase</shortName>
        <ecNumber evidence="13">2.7.8.7</ecNumber>
    </recommendedName>
    <alternativeName>
        <fullName evidence="13">4'-phosphopantetheinyl transferase AcpS</fullName>
    </alternativeName>
</protein>
<reference evidence="15 16" key="1">
    <citation type="submission" date="2020-05" db="EMBL/GenBank/DDBJ databases">
        <title>Thiomicrorhabdus sediminis sp.nov. and Thiomicrorhabdus xiamenensis sp.nov., novel sulfur-oxidizing bacteria isolated from coastal sediment.</title>
        <authorList>
            <person name="Liu X."/>
        </authorList>
    </citation>
    <scope>NUCLEOTIDE SEQUENCE [LARGE SCALE GENOMIC DNA]</scope>
    <source>
        <strain evidence="15 16">G2</strain>
    </source>
</reference>
<dbReference type="AlphaFoldDB" id="A0A7D4T0T0"/>
<comment type="function">
    <text evidence="13">Transfers the 4'-phosphopantetheine moiety from coenzyme A to a Ser of acyl-carrier-protein.</text>
</comment>
<dbReference type="InterPro" id="IPR037143">
    <property type="entry name" value="4-PPantetheinyl_Trfase_dom_sf"/>
</dbReference>
<evidence type="ECO:0000256" key="8">
    <source>
        <dbReference type="ARBA" id="ARBA00022842"/>
    </source>
</evidence>
<dbReference type="InterPro" id="IPR002582">
    <property type="entry name" value="ACPS"/>
</dbReference>
<comment type="similarity">
    <text evidence="13">Belongs to the P-Pant transferase superfamily. AcpS family.</text>
</comment>
<keyword evidence="7 13" id="KW-0276">Fatty acid metabolism</keyword>
<evidence type="ECO:0000256" key="10">
    <source>
        <dbReference type="ARBA" id="ARBA00023160"/>
    </source>
</evidence>
<keyword evidence="6 13" id="KW-0479">Metal-binding</keyword>
<keyword evidence="5 13" id="KW-0808">Transferase</keyword>
<evidence type="ECO:0000313" key="15">
    <source>
        <dbReference type="EMBL" id="QKI89005.1"/>
    </source>
</evidence>